<dbReference type="OrthoDB" id="6506871at2"/>
<evidence type="ECO:0000259" key="2">
    <source>
        <dbReference type="Pfam" id="PF05229"/>
    </source>
</evidence>
<reference evidence="3 4" key="1">
    <citation type="submission" date="2014-10" db="EMBL/GenBank/DDBJ databases">
        <title>Draft genome sequence of Pseudomonas chlororaphis EA105.</title>
        <authorList>
            <person name="McCully L.M."/>
            <person name="Bitzer A.S."/>
            <person name="Spence C."/>
            <person name="Bais H."/>
            <person name="Silby M.W."/>
        </authorList>
    </citation>
    <scope>NUCLEOTIDE SEQUENCE [LARGE SCALE GENOMIC DNA]</scope>
    <source>
        <strain evidence="3 4">EA105</strain>
    </source>
</reference>
<feature type="domain" description="Spore coat protein U/FanG" evidence="2">
    <location>
        <begin position="27"/>
        <end position="162"/>
    </location>
</feature>
<dbReference type="InterPro" id="IPR053167">
    <property type="entry name" value="Spore_coat_component"/>
</dbReference>
<evidence type="ECO:0000256" key="1">
    <source>
        <dbReference type="SAM" id="SignalP"/>
    </source>
</evidence>
<dbReference type="Pfam" id="PF05229">
    <property type="entry name" value="SCPU"/>
    <property type="match status" value="1"/>
</dbReference>
<feature type="chain" id="PRO_5002015436" evidence="1">
    <location>
        <begin position="24"/>
        <end position="166"/>
    </location>
</feature>
<dbReference type="SMART" id="SM00972">
    <property type="entry name" value="SCPU"/>
    <property type="match status" value="1"/>
</dbReference>
<evidence type="ECO:0000313" key="4">
    <source>
        <dbReference type="Proteomes" id="UP000030564"/>
    </source>
</evidence>
<gene>
    <name evidence="3" type="ORF">NZ35_13200</name>
</gene>
<dbReference type="Proteomes" id="UP000030564">
    <property type="component" value="Unassembled WGS sequence"/>
</dbReference>
<dbReference type="AlphaFoldDB" id="A0A0A6DCP9"/>
<organism evidence="3 4">
    <name type="scientific">Pseudomonas chlororaphis</name>
    <dbReference type="NCBI Taxonomy" id="587753"/>
    <lineage>
        <taxon>Bacteria</taxon>
        <taxon>Pseudomonadati</taxon>
        <taxon>Pseudomonadota</taxon>
        <taxon>Gammaproteobacteria</taxon>
        <taxon>Pseudomonadales</taxon>
        <taxon>Pseudomonadaceae</taxon>
        <taxon>Pseudomonas</taxon>
    </lineage>
</organism>
<dbReference type="EMBL" id="JSFK01000009">
    <property type="protein sequence ID" value="KHA72920.1"/>
    <property type="molecule type" value="Genomic_DNA"/>
</dbReference>
<sequence>MRRHGCAALLLLCAGSAPLPLTAATSQSFQVSATVTAGCLVVGGVSNYGGLNFGSRSALATGTVQVALTGGVQLQCTPGVTLNMSVDGGQYNSSGRHMQVNSGSARVAYALFRDAAYSQSLGIGQSVAVAYSDANNISLPIYGQVQLPGNQPGGTYSDVLQVQLSW</sequence>
<keyword evidence="3" id="KW-0946">Virion</keyword>
<dbReference type="InterPro" id="IPR007893">
    <property type="entry name" value="Spore_coat_U/FanG"/>
</dbReference>
<dbReference type="PANTHER" id="PTHR37089">
    <property type="entry name" value="PROTEIN U-RELATED"/>
    <property type="match status" value="1"/>
</dbReference>
<protein>
    <submittedName>
        <fullName evidence="3">Spore coat protein</fullName>
    </submittedName>
</protein>
<evidence type="ECO:0000313" key="3">
    <source>
        <dbReference type="EMBL" id="KHA72920.1"/>
    </source>
</evidence>
<accession>A0A0A6DCP9</accession>
<feature type="signal peptide" evidence="1">
    <location>
        <begin position="1"/>
        <end position="23"/>
    </location>
</feature>
<proteinExistence type="predicted"/>
<dbReference type="PATRIC" id="fig|587753.9.peg.5930"/>
<keyword evidence="1" id="KW-0732">Signal</keyword>
<keyword evidence="3" id="KW-0167">Capsid protein</keyword>
<name>A0A0A6DCP9_9PSED</name>
<comment type="caution">
    <text evidence="3">The sequence shown here is derived from an EMBL/GenBank/DDBJ whole genome shotgun (WGS) entry which is preliminary data.</text>
</comment>